<dbReference type="Proteomes" id="UP000474024">
    <property type="component" value="Unassembled WGS sequence"/>
</dbReference>
<keyword evidence="1" id="KW-1133">Transmembrane helix</keyword>
<keyword evidence="3" id="KW-1185">Reference proteome</keyword>
<keyword evidence="1" id="KW-0812">Transmembrane</keyword>
<comment type="caution">
    <text evidence="2">The sequence shown here is derived from an EMBL/GenBank/DDBJ whole genome shotgun (WGS) entry which is preliminary data.</text>
</comment>
<keyword evidence="1" id="KW-0472">Membrane</keyword>
<protein>
    <submittedName>
        <fullName evidence="2">Uncharacterized protein</fullName>
    </submittedName>
</protein>
<proteinExistence type="predicted"/>
<sequence>MKKVKQVMAIVGIVLLVGLYVTTLVCAITDNSQSMNMFAASVFATIVIPVLIWAYTFIYKLVSRKDDKSSDKQNPDK</sequence>
<name>A0A6L5YNL5_9FIRM</name>
<evidence type="ECO:0000256" key="1">
    <source>
        <dbReference type="SAM" id="Phobius"/>
    </source>
</evidence>
<organism evidence="2 3">
    <name type="scientific">Roseburia porci</name>
    <dbReference type="NCBI Taxonomy" id="2605790"/>
    <lineage>
        <taxon>Bacteria</taxon>
        <taxon>Bacillati</taxon>
        <taxon>Bacillota</taxon>
        <taxon>Clostridia</taxon>
        <taxon>Lachnospirales</taxon>
        <taxon>Lachnospiraceae</taxon>
        <taxon>Roseburia</taxon>
    </lineage>
</organism>
<reference evidence="2 3" key="1">
    <citation type="submission" date="2019-08" db="EMBL/GenBank/DDBJ databases">
        <title>In-depth cultivation of the pig gut microbiome towards novel bacterial diversity and tailored functional studies.</title>
        <authorList>
            <person name="Wylensek D."/>
            <person name="Hitch T.C.A."/>
            <person name="Clavel T."/>
        </authorList>
    </citation>
    <scope>NUCLEOTIDE SEQUENCE [LARGE SCALE GENOMIC DNA]</scope>
    <source>
        <strain evidence="2 3">MUC/MUC-530-WT-4D</strain>
    </source>
</reference>
<dbReference type="EMBL" id="VUNI01000001">
    <property type="protein sequence ID" value="MST73579.1"/>
    <property type="molecule type" value="Genomic_DNA"/>
</dbReference>
<gene>
    <name evidence="2" type="ORF">FYJ75_00835</name>
</gene>
<dbReference type="AlphaFoldDB" id="A0A6L5YNL5"/>
<feature type="transmembrane region" description="Helical" evidence="1">
    <location>
        <begin position="37"/>
        <end position="58"/>
    </location>
</feature>
<evidence type="ECO:0000313" key="3">
    <source>
        <dbReference type="Proteomes" id="UP000474024"/>
    </source>
</evidence>
<accession>A0A6L5YNL5</accession>
<dbReference type="RefSeq" id="WP_154427872.1">
    <property type="nucleotide sequence ID" value="NZ_VUNI01000001.1"/>
</dbReference>
<evidence type="ECO:0000313" key="2">
    <source>
        <dbReference type="EMBL" id="MST73579.1"/>
    </source>
</evidence>